<keyword evidence="3" id="KW-1003">Cell membrane</keyword>
<evidence type="ECO:0000256" key="4">
    <source>
        <dbReference type="ARBA" id="ARBA00022692"/>
    </source>
</evidence>
<dbReference type="PANTHER" id="PTHR34184:SF4">
    <property type="entry name" value="UPF0718 PROTEIN YCGR"/>
    <property type="match status" value="1"/>
</dbReference>
<evidence type="ECO:0000256" key="6">
    <source>
        <dbReference type="ARBA" id="ARBA00023136"/>
    </source>
</evidence>
<proteinExistence type="inferred from homology"/>
<dbReference type="AlphaFoldDB" id="A0A840DA57"/>
<evidence type="ECO:0000313" key="9">
    <source>
        <dbReference type="Proteomes" id="UP000560658"/>
    </source>
</evidence>
<evidence type="ECO:0000256" key="3">
    <source>
        <dbReference type="ARBA" id="ARBA00022475"/>
    </source>
</evidence>
<feature type="transmembrane region" description="Helical" evidence="7">
    <location>
        <begin position="131"/>
        <end position="152"/>
    </location>
</feature>
<feature type="transmembrane region" description="Helical" evidence="7">
    <location>
        <begin position="99"/>
        <end position="119"/>
    </location>
</feature>
<dbReference type="Proteomes" id="UP000560658">
    <property type="component" value="Unassembled WGS sequence"/>
</dbReference>
<feature type="transmembrane region" description="Helical" evidence="7">
    <location>
        <begin position="15"/>
        <end position="37"/>
    </location>
</feature>
<keyword evidence="5 7" id="KW-1133">Transmembrane helix</keyword>
<protein>
    <submittedName>
        <fullName evidence="8">Uncharacterized membrane protein YraQ (UPF0718 family)</fullName>
    </submittedName>
</protein>
<accession>A0A840DA57</accession>
<organism evidence="8 9">
    <name type="scientific">Bacteroides reticulotermitis</name>
    <dbReference type="NCBI Taxonomy" id="1133319"/>
    <lineage>
        <taxon>Bacteria</taxon>
        <taxon>Pseudomonadati</taxon>
        <taxon>Bacteroidota</taxon>
        <taxon>Bacteroidia</taxon>
        <taxon>Bacteroidales</taxon>
        <taxon>Bacteroidaceae</taxon>
        <taxon>Bacteroides</taxon>
    </lineage>
</organism>
<feature type="transmembrane region" description="Helical" evidence="7">
    <location>
        <begin position="290"/>
        <end position="310"/>
    </location>
</feature>
<feature type="transmembrane region" description="Helical" evidence="7">
    <location>
        <begin position="58"/>
        <end position="79"/>
    </location>
</feature>
<feature type="transmembrane region" description="Helical" evidence="7">
    <location>
        <begin position="316"/>
        <end position="336"/>
    </location>
</feature>
<comment type="similarity">
    <text evidence="2">Belongs to the UPF0718 family.</text>
</comment>
<dbReference type="PANTHER" id="PTHR34184">
    <property type="entry name" value="UPF0718 PROTEIN YCGR"/>
    <property type="match status" value="1"/>
</dbReference>
<dbReference type="GO" id="GO:0005886">
    <property type="term" value="C:plasma membrane"/>
    <property type="evidence" value="ECO:0007669"/>
    <property type="project" value="UniProtKB-SubCell"/>
</dbReference>
<dbReference type="InterPro" id="IPR052923">
    <property type="entry name" value="UPF0718"/>
</dbReference>
<dbReference type="RefSeq" id="WP_044165483.1">
    <property type="nucleotide sequence ID" value="NZ_JACIER010000028.1"/>
</dbReference>
<comment type="subcellular location">
    <subcellularLocation>
        <location evidence="1">Cell membrane</location>
        <topology evidence="1">Multi-pass membrane protein</topology>
    </subcellularLocation>
</comment>
<dbReference type="EMBL" id="JACIER010000028">
    <property type="protein sequence ID" value="MBB4046314.1"/>
    <property type="molecule type" value="Genomic_DNA"/>
</dbReference>
<comment type="caution">
    <text evidence="8">The sequence shown here is derived from an EMBL/GenBank/DDBJ whole genome shotgun (WGS) entry which is preliminary data.</text>
</comment>
<keyword evidence="6 7" id="KW-0472">Membrane</keyword>
<gene>
    <name evidence="8" type="ORF">GGR06_004148</name>
</gene>
<keyword evidence="4 7" id="KW-0812">Transmembrane</keyword>
<name>A0A840DA57_9BACE</name>
<keyword evidence="9" id="KW-1185">Reference proteome</keyword>
<reference evidence="8" key="1">
    <citation type="submission" date="2020-08" db="EMBL/GenBank/DDBJ databases">
        <title>Genomic Encyclopedia of Type Strains, Phase IV (KMG-IV): sequencing the most valuable type-strain genomes for metagenomic binning, comparative biology and taxonomic classification.</title>
        <authorList>
            <person name="Goeker M."/>
        </authorList>
    </citation>
    <scope>NUCLEOTIDE SEQUENCE [LARGE SCALE GENOMIC DNA]</scope>
    <source>
        <strain evidence="8">DSM 105720</strain>
    </source>
</reference>
<evidence type="ECO:0000256" key="5">
    <source>
        <dbReference type="ARBA" id="ARBA00022989"/>
    </source>
</evidence>
<evidence type="ECO:0000256" key="1">
    <source>
        <dbReference type="ARBA" id="ARBA00004651"/>
    </source>
</evidence>
<evidence type="ECO:0000313" key="8">
    <source>
        <dbReference type="EMBL" id="MBB4046314.1"/>
    </source>
</evidence>
<feature type="transmembrane region" description="Helical" evidence="7">
    <location>
        <begin position="158"/>
        <end position="180"/>
    </location>
</feature>
<dbReference type="Pfam" id="PF03773">
    <property type="entry name" value="ArsP_1"/>
    <property type="match status" value="1"/>
</dbReference>
<evidence type="ECO:0000256" key="2">
    <source>
        <dbReference type="ARBA" id="ARBA00006386"/>
    </source>
</evidence>
<dbReference type="InterPro" id="IPR005524">
    <property type="entry name" value="DUF318"/>
</dbReference>
<sequence>METTKIKRKEPINPLLARVMVWTALAIILADMIYANVNGIHSMNREVLCIVYKTLPRWLFLCWEYFIETTFIVLIGIFAGAIVEKYSHKLKRFFPKNQLLAFAYGAVLPICSCGAIPLIEVMKQRCSLRTIITFIITAPLLNPFIVIMSFSLLGVQYAIIRIVASFVLAMGGGIMVEWISKKFFKEEYGKYESCNPSGGCTAFTQDIFVKTMLLMKQIMPYILVDGLITLSLELFNPKQILSFFNFSNQWLSMLIMLVVGIPIFVCNGADMLIMKPLLEFTDLTIGSSMVFSLASSSVCISSIVITAKFLGKKMTTLLVVCMGVIIFAIGAIINLLF</sequence>
<feature type="transmembrane region" description="Helical" evidence="7">
    <location>
        <begin position="250"/>
        <end position="269"/>
    </location>
</feature>
<evidence type="ECO:0000256" key="7">
    <source>
        <dbReference type="SAM" id="Phobius"/>
    </source>
</evidence>